<keyword evidence="8" id="KW-0670">Pyruvate</keyword>
<dbReference type="InterPro" id="IPR034457">
    <property type="entry name" value="Organic_radical-activating"/>
</dbReference>
<dbReference type="STRING" id="52560.SAMN04488082_101363"/>
<evidence type="ECO:0000313" key="8">
    <source>
        <dbReference type="EMBL" id="SFJ11685.1"/>
    </source>
</evidence>
<dbReference type="SFLD" id="SFLDS00029">
    <property type="entry name" value="Radical_SAM"/>
    <property type="match status" value="1"/>
</dbReference>
<dbReference type="OrthoDB" id="9782387at2"/>
<proteinExistence type="predicted"/>
<dbReference type="Pfam" id="PF04055">
    <property type="entry name" value="Radical_SAM"/>
    <property type="match status" value="1"/>
</dbReference>
<evidence type="ECO:0000256" key="2">
    <source>
        <dbReference type="ARBA" id="ARBA00022485"/>
    </source>
</evidence>
<dbReference type="Proteomes" id="UP000198635">
    <property type="component" value="Unassembled WGS sequence"/>
</dbReference>
<dbReference type="NCBIfam" id="TIGR02495">
    <property type="entry name" value="NrdG2"/>
    <property type="match status" value="1"/>
</dbReference>
<name>A0A1I3NQY3_9BACT</name>
<feature type="domain" description="Radical SAM core" evidence="7">
    <location>
        <begin position="21"/>
        <end position="212"/>
    </location>
</feature>
<evidence type="ECO:0000256" key="6">
    <source>
        <dbReference type="ARBA" id="ARBA00023014"/>
    </source>
</evidence>
<dbReference type="InterPro" id="IPR013785">
    <property type="entry name" value="Aldolase_TIM"/>
</dbReference>
<keyword evidence="9" id="KW-1185">Reference proteome</keyword>
<dbReference type="EMBL" id="FORX01000001">
    <property type="protein sequence ID" value="SFJ11685.1"/>
    <property type="molecule type" value="Genomic_DNA"/>
</dbReference>
<dbReference type="PANTHER" id="PTHR30352">
    <property type="entry name" value="PYRUVATE FORMATE-LYASE-ACTIVATING ENZYME"/>
    <property type="match status" value="1"/>
</dbReference>
<keyword evidence="5" id="KW-0408">Iron</keyword>
<dbReference type="GO" id="GO:0051539">
    <property type="term" value="F:4 iron, 4 sulfur cluster binding"/>
    <property type="evidence" value="ECO:0007669"/>
    <property type="project" value="UniProtKB-KW"/>
</dbReference>
<dbReference type="PROSITE" id="PS51918">
    <property type="entry name" value="RADICAL_SAM"/>
    <property type="match status" value="1"/>
</dbReference>
<comment type="cofactor">
    <cofactor evidence="1">
        <name>[4Fe-4S] cluster</name>
        <dbReference type="ChEBI" id="CHEBI:49883"/>
    </cofactor>
</comment>
<dbReference type="GO" id="GO:0016829">
    <property type="term" value="F:lyase activity"/>
    <property type="evidence" value="ECO:0007669"/>
    <property type="project" value="UniProtKB-KW"/>
</dbReference>
<dbReference type="InterPro" id="IPR058240">
    <property type="entry name" value="rSAM_sf"/>
</dbReference>
<evidence type="ECO:0000259" key="7">
    <source>
        <dbReference type="PROSITE" id="PS51918"/>
    </source>
</evidence>
<dbReference type="InterPro" id="IPR007197">
    <property type="entry name" value="rSAM"/>
</dbReference>
<gene>
    <name evidence="8" type="ORF">SAMN04488082_101363</name>
</gene>
<protein>
    <submittedName>
        <fullName evidence="8">Pyruvate formate lyase activating enzyme</fullName>
    </submittedName>
</protein>
<dbReference type="SFLD" id="SFLDG01094">
    <property type="entry name" value="Uncharacterised_Radical_SAM_Su"/>
    <property type="match status" value="1"/>
</dbReference>
<dbReference type="SUPFAM" id="SSF102114">
    <property type="entry name" value="Radical SAM enzymes"/>
    <property type="match status" value="1"/>
</dbReference>
<keyword evidence="8" id="KW-0456">Lyase</keyword>
<keyword evidence="4" id="KW-0479">Metal-binding</keyword>
<keyword evidence="3" id="KW-0949">S-adenosyl-L-methionine</keyword>
<dbReference type="PANTHER" id="PTHR30352:SF13">
    <property type="entry name" value="GLYCYL-RADICAL ENZYME ACTIVATING ENZYME YJJW-RELATED"/>
    <property type="match status" value="1"/>
</dbReference>
<evidence type="ECO:0000256" key="5">
    <source>
        <dbReference type="ARBA" id="ARBA00023004"/>
    </source>
</evidence>
<organism evidence="8 9">
    <name type="scientific">Desulfomicrobium apsheronum</name>
    <dbReference type="NCBI Taxonomy" id="52560"/>
    <lineage>
        <taxon>Bacteria</taxon>
        <taxon>Pseudomonadati</taxon>
        <taxon>Thermodesulfobacteriota</taxon>
        <taxon>Desulfovibrionia</taxon>
        <taxon>Desulfovibrionales</taxon>
        <taxon>Desulfomicrobiaceae</taxon>
        <taxon>Desulfomicrobium</taxon>
    </lineage>
</organism>
<dbReference type="RefSeq" id="WP_092372414.1">
    <property type="nucleotide sequence ID" value="NZ_FORX01000001.1"/>
</dbReference>
<dbReference type="InterPro" id="IPR012840">
    <property type="entry name" value="NrdG2"/>
</dbReference>
<dbReference type="Gene3D" id="3.20.20.70">
    <property type="entry name" value="Aldolase class I"/>
    <property type="match status" value="1"/>
</dbReference>
<evidence type="ECO:0000256" key="1">
    <source>
        <dbReference type="ARBA" id="ARBA00001966"/>
    </source>
</evidence>
<evidence type="ECO:0000313" key="9">
    <source>
        <dbReference type="Proteomes" id="UP000198635"/>
    </source>
</evidence>
<keyword evidence="6" id="KW-0411">Iron-sulfur</keyword>
<evidence type="ECO:0000256" key="4">
    <source>
        <dbReference type="ARBA" id="ARBA00022723"/>
    </source>
</evidence>
<keyword evidence="2" id="KW-0004">4Fe-4S</keyword>
<sequence>MTDTIPSWERVRGMVPVSLCDWPGKITCVLFAGGCNLRCPTCHNASLAWKWTLLPSLDREVVLSDLRRRKRWLDGITLSGGEPTCLADLDGLLADLSSTGLPVKLDSNGSAPDVLERVLAAGLVQAVAVDVKGPWFMYPELTGQALAADAARDALEEVFGLARAYPGRVYFRCTKVPSLTPEDLETTQAQMPQGLPLLFQEFVHPRSDDDFS</sequence>
<dbReference type="GO" id="GO:0046872">
    <property type="term" value="F:metal ion binding"/>
    <property type="evidence" value="ECO:0007669"/>
    <property type="project" value="UniProtKB-KW"/>
</dbReference>
<accession>A0A1I3NQY3</accession>
<dbReference type="CDD" id="cd01335">
    <property type="entry name" value="Radical_SAM"/>
    <property type="match status" value="1"/>
</dbReference>
<evidence type="ECO:0000256" key="3">
    <source>
        <dbReference type="ARBA" id="ARBA00022691"/>
    </source>
</evidence>
<reference evidence="9" key="1">
    <citation type="submission" date="2016-10" db="EMBL/GenBank/DDBJ databases">
        <authorList>
            <person name="Varghese N."/>
            <person name="Submissions S."/>
        </authorList>
    </citation>
    <scope>NUCLEOTIDE SEQUENCE [LARGE SCALE GENOMIC DNA]</scope>
    <source>
        <strain evidence="9">DSM 5918</strain>
    </source>
</reference>
<dbReference type="AlphaFoldDB" id="A0A1I3NQY3"/>